<evidence type="ECO:0000313" key="3">
    <source>
        <dbReference type="Proteomes" id="UP000019116"/>
    </source>
</evidence>
<dbReference type="Gramene" id="TraesCS3B03G1106500.1">
    <property type="protein sequence ID" value="TraesCS3B03G1106500.1.CDS1"/>
    <property type="gene ID" value="TraesCS3B03G1106500"/>
</dbReference>
<dbReference type="Gramene" id="TraesCLE_scaffold_106582_01G000200.1">
    <property type="protein sequence ID" value="TraesCLE_scaffold_106582_01G000200.1"/>
    <property type="gene ID" value="TraesCLE_scaffold_106582_01G000200"/>
</dbReference>
<keyword evidence="1" id="KW-1133">Transmembrane helix</keyword>
<dbReference type="EnsemblPlants" id="TraesCS3B02G447900.1">
    <property type="protein sequence ID" value="TraesCS3B02G447900.1.cds1"/>
    <property type="gene ID" value="TraesCS3B02G447900"/>
</dbReference>
<dbReference type="Gramene" id="TraesNOR3B03G01753170.1">
    <property type="protein sequence ID" value="TraesNOR3B03G01753170.1.CDS1"/>
    <property type="gene ID" value="TraesNOR3B03G01753170"/>
</dbReference>
<accession>A0A3B6FXU8</accession>
<dbReference type="STRING" id="4565.A0A3B6FXU8"/>
<sequence length="114" mass="12917">MVGCVLGTDTCPNNIWQYFSWCYVFLPDGGKFYTFVLAAICWAIWNCRNQATFEQKKLKKPFAVIYSACGFISYWAGMMNGADREVMERGAKMLRASASNMMRIYAASGEMAQD</sequence>
<feature type="transmembrane region" description="Helical" evidence="1">
    <location>
        <begin position="61"/>
        <end position="77"/>
    </location>
</feature>
<protein>
    <submittedName>
        <fullName evidence="2">Uncharacterized protein</fullName>
    </submittedName>
</protein>
<evidence type="ECO:0000313" key="2">
    <source>
        <dbReference type="EnsemblPlants" id="TraesCS3B02G447900.1.cds1"/>
    </source>
</evidence>
<keyword evidence="3" id="KW-1185">Reference proteome</keyword>
<dbReference type="Proteomes" id="UP000019116">
    <property type="component" value="Chromosome 3B"/>
</dbReference>
<name>A0A3B6FXU8_WHEAT</name>
<keyword evidence="1" id="KW-0472">Membrane</keyword>
<reference evidence="2" key="2">
    <citation type="submission" date="2018-10" db="UniProtKB">
        <authorList>
            <consortium name="EnsemblPlants"/>
        </authorList>
    </citation>
    <scope>IDENTIFICATION</scope>
</reference>
<evidence type="ECO:0000256" key="1">
    <source>
        <dbReference type="SAM" id="Phobius"/>
    </source>
</evidence>
<proteinExistence type="predicted"/>
<keyword evidence="1" id="KW-0812">Transmembrane</keyword>
<dbReference type="Gramene" id="TraesCS3B02G447900.1">
    <property type="protein sequence ID" value="TraesCS3B02G447900.1.cds1"/>
    <property type="gene ID" value="TraesCS3B02G447900"/>
</dbReference>
<dbReference type="Gramene" id="TraesJUL3B03G01744180.1">
    <property type="protein sequence ID" value="TraesJUL3B03G01744180.1.CDS1"/>
    <property type="gene ID" value="TraesJUL3B03G01744180"/>
</dbReference>
<dbReference type="OrthoDB" id="695518at2759"/>
<dbReference type="Gramene" id="TraesARI3B03G01758800.1">
    <property type="protein sequence ID" value="TraesARI3B03G01758800.1.CDS1"/>
    <property type="gene ID" value="TraesARI3B03G01758800"/>
</dbReference>
<organism evidence="2">
    <name type="scientific">Triticum aestivum</name>
    <name type="common">Wheat</name>
    <dbReference type="NCBI Taxonomy" id="4565"/>
    <lineage>
        <taxon>Eukaryota</taxon>
        <taxon>Viridiplantae</taxon>
        <taxon>Streptophyta</taxon>
        <taxon>Embryophyta</taxon>
        <taxon>Tracheophyta</taxon>
        <taxon>Spermatophyta</taxon>
        <taxon>Magnoliopsida</taxon>
        <taxon>Liliopsida</taxon>
        <taxon>Poales</taxon>
        <taxon>Poaceae</taxon>
        <taxon>BOP clade</taxon>
        <taxon>Pooideae</taxon>
        <taxon>Triticodae</taxon>
        <taxon>Triticeae</taxon>
        <taxon>Triticinae</taxon>
        <taxon>Triticum</taxon>
    </lineage>
</organism>
<reference evidence="2" key="1">
    <citation type="submission" date="2018-08" db="EMBL/GenBank/DDBJ databases">
        <authorList>
            <person name="Rossello M."/>
        </authorList>
    </citation>
    <scope>NUCLEOTIDE SEQUENCE [LARGE SCALE GENOMIC DNA]</scope>
    <source>
        <strain evidence="2">cv. Chinese Spring</strain>
    </source>
</reference>
<feature type="transmembrane region" description="Helical" evidence="1">
    <location>
        <begin position="32"/>
        <end position="49"/>
    </location>
</feature>
<dbReference type="Gramene" id="TraesSYM3B03G01752340.1">
    <property type="protein sequence ID" value="TraesSYM3B03G01752340.1.CDS1"/>
    <property type="gene ID" value="TraesSYM3B03G01752340"/>
</dbReference>
<dbReference type="AlphaFoldDB" id="A0A3B6FXU8"/>
<dbReference type="Gramene" id="TraesRN3B0101113300.1">
    <property type="protein sequence ID" value="TraesRN3B0101113300.1"/>
    <property type="gene ID" value="TraesRN3B0101113300"/>
</dbReference>